<keyword evidence="1" id="KW-1133">Transmembrane helix</keyword>
<dbReference type="VEuPathDB" id="VectorBase:ISCP_014464"/>
<sequence>MLLIAGALMLNATAGALLQRLPPDTTPGPPPFENKDSAYIHLNENKENETSLLECASEKGAQLGLNITKASHKRIVALKETSALMLPLKEKIYSDVSGNEECVKGAKLVMSSSEECLPTVKQHQHAKKEHQGDGYLKYTQVPYSGLKNGARTFTETENRSKKVKSLLSEGSEIDDAYYETQKHKVRPKKTNIRFKVNFPSYLKLPKFYLLSFSNGISTFIMSTYLAVIVDFATDRNISKWNAVLLLTFYSMGDLAARMGSGWITDKGFIGKNFMMAVSLFVCAVSLCLMPFCHAFYLHAFLAIVVGWCNGATLILVPVFYMELVDADSFSECFGICIFVAGVMLLPRPLLVGK</sequence>
<dbReference type="VEuPathDB" id="VectorBase:ISCW016635"/>
<feature type="transmembrane region" description="Helical" evidence="1">
    <location>
        <begin position="207"/>
        <end position="231"/>
    </location>
</feature>
<feature type="transmembrane region" description="Helical" evidence="1">
    <location>
        <begin position="243"/>
        <end position="263"/>
    </location>
</feature>
<evidence type="ECO:0000256" key="2">
    <source>
        <dbReference type="SAM" id="SignalP"/>
    </source>
</evidence>
<keyword evidence="1" id="KW-0812">Transmembrane</keyword>
<dbReference type="Gene3D" id="1.20.1250.20">
    <property type="entry name" value="MFS general substrate transporter like domains"/>
    <property type="match status" value="1"/>
</dbReference>
<protein>
    <submittedName>
        <fullName evidence="3">Putative sugar transporter</fullName>
    </submittedName>
</protein>
<feature type="transmembrane region" description="Helical" evidence="1">
    <location>
        <begin position="332"/>
        <end position="350"/>
    </location>
</feature>
<keyword evidence="1" id="KW-0472">Membrane</keyword>
<dbReference type="OrthoDB" id="5667at2759"/>
<dbReference type="InterPro" id="IPR050327">
    <property type="entry name" value="Proton-linked_MCT"/>
</dbReference>
<feature type="chain" id="PRO_5020027777" evidence="2">
    <location>
        <begin position="19"/>
        <end position="353"/>
    </location>
</feature>
<dbReference type="AlphaFoldDB" id="A0A4D5S5W2"/>
<name>A0A4D5S5W2_IXOSC</name>
<dbReference type="Pfam" id="PF07690">
    <property type="entry name" value="MFS_1"/>
    <property type="match status" value="1"/>
</dbReference>
<dbReference type="PANTHER" id="PTHR11360">
    <property type="entry name" value="MONOCARBOXYLATE TRANSPORTER"/>
    <property type="match status" value="1"/>
</dbReference>
<proteinExistence type="predicted"/>
<evidence type="ECO:0000313" key="3">
    <source>
        <dbReference type="EMBL" id="MOY44719.1"/>
    </source>
</evidence>
<dbReference type="EMBL" id="GHJT01010748">
    <property type="protein sequence ID" value="MOY44719.1"/>
    <property type="molecule type" value="Transcribed_RNA"/>
</dbReference>
<evidence type="ECO:0000256" key="1">
    <source>
        <dbReference type="SAM" id="Phobius"/>
    </source>
</evidence>
<dbReference type="PANTHER" id="PTHR11360:SF303">
    <property type="entry name" value="MAJOR FACILITATOR SUPERFAMILY (MFS) PROFILE DOMAIN-CONTAINING PROTEIN"/>
    <property type="match status" value="1"/>
</dbReference>
<dbReference type="SUPFAM" id="SSF103473">
    <property type="entry name" value="MFS general substrate transporter"/>
    <property type="match status" value="1"/>
</dbReference>
<keyword evidence="3" id="KW-0762">Sugar transport</keyword>
<dbReference type="InterPro" id="IPR011701">
    <property type="entry name" value="MFS"/>
</dbReference>
<dbReference type="GO" id="GO:0022857">
    <property type="term" value="F:transmembrane transporter activity"/>
    <property type="evidence" value="ECO:0007669"/>
    <property type="project" value="InterPro"/>
</dbReference>
<feature type="transmembrane region" description="Helical" evidence="1">
    <location>
        <begin position="295"/>
        <end position="320"/>
    </location>
</feature>
<dbReference type="VEuPathDB" id="VectorBase:ISCI016635"/>
<organism evidence="3">
    <name type="scientific">Ixodes scapularis</name>
    <name type="common">Black-legged tick</name>
    <name type="synonym">Deer tick</name>
    <dbReference type="NCBI Taxonomy" id="6945"/>
    <lineage>
        <taxon>Eukaryota</taxon>
        <taxon>Metazoa</taxon>
        <taxon>Ecdysozoa</taxon>
        <taxon>Arthropoda</taxon>
        <taxon>Chelicerata</taxon>
        <taxon>Arachnida</taxon>
        <taxon>Acari</taxon>
        <taxon>Parasitiformes</taxon>
        <taxon>Ixodida</taxon>
        <taxon>Ixodoidea</taxon>
        <taxon>Ixodidae</taxon>
        <taxon>Ixodinae</taxon>
        <taxon>Ixodes</taxon>
    </lineage>
</organism>
<reference evidence="3" key="1">
    <citation type="submission" date="2019-04" db="EMBL/GenBank/DDBJ databases">
        <title>An insight into the mialome of Ixodes scapularis.</title>
        <authorList>
            <person name="Ribeiro J.M."/>
            <person name="Mather T.N."/>
            <person name="Karim S."/>
        </authorList>
    </citation>
    <scope>NUCLEOTIDE SEQUENCE</scope>
</reference>
<feature type="transmembrane region" description="Helical" evidence="1">
    <location>
        <begin position="269"/>
        <end position="288"/>
    </location>
</feature>
<accession>A0A4D5S5W2</accession>
<keyword evidence="2" id="KW-0732">Signal</keyword>
<dbReference type="InterPro" id="IPR036259">
    <property type="entry name" value="MFS_trans_sf"/>
</dbReference>
<keyword evidence="3" id="KW-0813">Transport</keyword>
<feature type="signal peptide" evidence="2">
    <location>
        <begin position="1"/>
        <end position="18"/>
    </location>
</feature>